<dbReference type="AlphaFoldDB" id="A0A5J6WGA5"/>
<dbReference type="KEGG" id="mmaa:FR932_03715"/>
<evidence type="ECO:0000313" key="3">
    <source>
        <dbReference type="Proteomes" id="UP000327424"/>
    </source>
</evidence>
<feature type="transmembrane region" description="Helical" evidence="1">
    <location>
        <begin position="131"/>
        <end position="150"/>
    </location>
</feature>
<feature type="transmembrane region" description="Helical" evidence="1">
    <location>
        <begin position="55"/>
        <end position="75"/>
    </location>
</feature>
<feature type="transmembrane region" description="Helical" evidence="1">
    <location>
        <begin position="30"/>
        <end position="48"/>
    </location>
</feature>
<proteinExistence type="predicted"/>
<protein>
    <recommendedName>
        <fullName evidence="4">DNA gyrase subunit B</fullName>
    </recommendedName>
</protein>
<dbReference type="EMBL" id="CP044399">
    <property type="protein sequence ID" value="QFI36996.1"/>
    <property type="molecule type" value="Genomic_DNA"/>
</dbReference>
<evidence type="ECO:0000313" key="2">
    <source>
        <dbReference type="EMBL" id="QFI36996.1"/>
    </source>
</evidence>
<dbReference type="OrthoDB" id="8537043at2"/>
<feature type="transmembrane region" description="Helical" evidence="1">
    <location>
        <begin position="162"/>
        <end position="182"/>
    </location>
</feature>
<keyword evidence="1" id="KW-1133">Transmembrane helix</keyword>
<dbReference type="RefSeq" id="WP_019628929.1">
    <property type="nucleotide sequence ID" value="NZ_ALOE01000005.1"/>
</dbReference>
<sequence length="215" mass="24166">MLKKIVTVVLGACLLLYPFAVYLGLNYVSPFWLALGLLVLLLSRLVMLRGVLNKMPWLLPATALGGLAIVTSLFTDSVIGFKLYPLMVNFAMLAVFAYSYFKPPTVIETFARLQDPNLPDHALGYIRKVTLVWCSFFIINASISLYTALYSSFKIWTLYNGFIAYILIGSLAGIEFIVRLFVQRRAAQAELNHSVRENCALENSSLEKHAQRKCK</sequence>
<keyword evidence="1" id="KW-0472">Membrane</keyword>
<gene>
    <name evidence="2" type="ORF">FR932_03715</name>
</gene>
<name>A0A5J6WGA5_MORMI</name>
<accession>A0A5J6WGA5</accession>
<evidence type="ECO:0008006" key="4">
    <source>
        <dbReference type="Google" id="ProtNLM"/>
    </source>
</evidence>
<reference evidence="2 3" key="1">
    <citation type="submission" date="2019-09" db="EMBL/GenBank/DDBJ databases">
        <title>Hybrid Assembly of the complete Genome of the Deep-Sea Bacterium Moritella marina from long Nanopore and Illumina reads.</title>
        <authorList>
            <person name="Magin S."/>
            <person name="Georgoulis A."/>
            <person name="Papadimitriou K."/>
            <person name="Iliakis G."/>
            <person name="Vorgias C.E."/>
        </authorList>
    </citation>
    <scope>NUCLEOTIDE SEQUENCE [LARGE SCALE GENOMIC DNA]</scope>
    <source>
        <strain evidence="2 3">MP-1</strain>
    </source>
</reference>
<keyword evidence="3" id="KW-1185">Reference proteome</keyword>
<feature type="transmembrane region" description="Helical" evidence="1">
    <location>
        <begin position="81"/>
        <end position="101"/>
    </location>
</feature>
<organism evidence="2 3">
    <name type="scientific">Moritella marina ATCC 15381</name>
    <dbReference type="NCBI Taxonomy" id="1202962"/>
    <lineage>
        <taxon>Bacteria</taxon>
        <taxon>Pseudomonadati</taxon>
        <taxon>Pseudomonadota</taxon>
        <taxon>Gammaproteobacteria</taxon>
        <taxon>Alteromonadales</taxon>
        <taxon>Moritellaceae</taxon>
        <taxon>Moritella</taxon>
    </lineage>
</organism>
<evidence type="ECO:0000256" key="1">
    <source>
        <dbReference type="SAM" id="Phobius"/>
    </source>
</evidence>
<dbReference type="Proteomes" id="UP000327424">
    <property type="component" value="Chromosome"/>
</dbReference>
<keyword evidence="1" id="KW-0812">Transmembrane</keyword>